<name>A4TZL4_9PROT</name>
<evidence type="ECO:0000256" key="4">
    <source>
        <dbReference type="ARBA" id="ARBA00074799"/>
    </source>
</evidence>
<dbReference type="NCBIfam" id="NF007113">
    <property type="entry name" value="PRK09562.1"/>
    <property type="match status" value="1"/>
</dbReference>
<evidence type="ECO:0000313" key="6">
    <source>
        <dbReference type="EMBL" id="CAM76071.1"/>
    </source>
</evidence>
<accession>A4TZL4</accession>
<dbReference type="InterPro" id="IPR004518">
    <property type="entry name" value="MazG-like_dom"/>
</dbReference>
<dbReference type="GO" id="GO:0006203">
    <property type="term" value="P:dGTP catabolic process"/>
    <property type="evidence" value="ECO:0007669"/>
    <property type="project" value="TreeGrafter"/>
</dbReference>
<dbReference type="PANTHER" id="PTHR30522">
    <property type="entry name" value="NUCLEOSIDE TRIPHOSPHATE PYROPHOSPHOHYDROLASE"/>
    <property type="match status" value="1"/>
</dbReference>
<dbReference type="Pfam" id="PF03819">
    <property type="entry name" value="MazG"/>
    <property type="match status" value="2"/>
</dbReference>
<dbReference type="GO" id="GO:0046076">
    <property type="term" value="P:dTTP catabolic process"/>
    <property type="evidence" value="ECO:0007669"/>
    <property type="project" value="TreeGrafter"/>
</dbReference>
<dbReference type="InterPro" id="IPR011551">
    <property type="entry name" value="NTP_PyrPHydrolase_MazG"/>
</dbReference>
<dbReference type="EC" id="3.6.1.8" evidence="3"/>
<dbReference type="GO" id="GO:0046081">
    <property type="term" value="P:dUTP catabolic process"/>
    <property type="evidence" value="ECO:0007669"/>
    <property type="project" value="TreeGrafter"/>
</dbReference>
<dbReference type="InterPro" id="IPR048015">
    <property type="entry name" value="NTP-PPase_MazG-like_N"/>
</dbReference>
<dbReference type="SUPFAM" id="SSF101386">
    <property type="entry name" value="all-alpha NTP pyrophosphatases"/>
    <property type="match status" value="2"/>
</dbReference>
<organism evidence="6">
    <name type="scientific">Magnetospirillum gryphiswaldense</name>
    <dbReference type="NCBI Taxonomy" id="55518"/>
    <lineage>
        <taxon>Bacteria</taxon>
        <taxon>Pseudomonadati</taxon>
        <taxon>Pseudomonadota</taxon>
        <taxon>Alphaproteobacteria</taxon>
        <taxon>Rhodospirillales</taxon>
        <taxon>Rhodospirillaceae</taxon>
        <taxon>Magnetospirillum</taxon>
    </lineage>
</organism>
<dbReference type="CDD" id="cd11529">
    <property type="entry name" value="NTP-PPase_MazG_Cterm"/>
    <property type="match status" value="1"/>
</dbReference>
<dbReference type="GO" id="GO:0046047">
    <property type="term" value="P:TTP catabolic process"/>
    <property type="evidence" value="ECO:0007669"/>
    <property type="project" value="TreeGrafter"/>
</dbReference>
<feature type="domain" description="NTP pyrophosphohydrolase MazG-like" evidence="5">
    <location>
        <begin position="47"/>
        <end position="120"/>
    </location>
</feature>
<reference evidence="6" key="1">
    <citation type="journal article" date="2007" name="J. Bacteriol.">
        <title>Comparative genome analysis of four magnetotactic bacteria reveals a complex set of group-specific genes implicated in magnetosome biomineralization and function.</title>
        <authorList>
            <person name="Richter M."/>
            <person name="Kube M."/>
            <person name="Bazylinski D.A."/>
            <person name="Lombardot T."/>
            <person name="Gloeckner F.O."/>
            <person name="Reinhardt R."/>
            <person name="Schueler D."/>
        </authorList>
    </citation>
    <scope>NUCLEOTIDE SEQUENCE</scope>
    <source>
        <strain evidence="6">MSR-1</strain>
    </source>
</reference>
<dbReference type="AlphaFoldDB" id="A4TZL4"/>
<dbReference type="CDD" id="cd11528">
    <property type="entry name" value="NTP-PPase_MazG_Nterm"/>
    <property type="match status" value="1"/>
</dbReference>
<evidence type="ECO:0000256" key="1">
    <source>
        <dbReference type="ARBA" id="ARBA00052141"/>
    </source>
</evidence>
<dbReference type="Gene3D" id="1.10.287.1080">
    <property type="entry name" value="MazG-like"/>
    <property type="match status" value="2"/>
</dbReference>
<evidence type="ECO:0000256" key="3">
    <source>
        <dbReference type="ARBA" id="ARBA00066372"/>
    </source>
</evidence>
<protein>
    <recommendedName>
        <fullName evidence="4">Nucleoside triphosphate pyrophosphohydrolase</fullName>
        <ecNumber evidence="3">3.6.1.8</ecNumber>
    </recommendedName>
</protein>
<sequence length="285" mass="31955">MWPRGHSALILRPGFLVELSMRPIDHLLELMATLRDPVRGCAWDREQSFATIAPYTIEEAYEVADAIDHGDMTALKDELGDLLFQVVFHARMAAEAGHFDFDDVARAITDKMIRRHPHIFGDAEQRDAQTQTIAWEATKAEERAAKGHDSVLDGIARSLPPMTRALKLQGRAARVGFDWAEAKDVIAKITEEVAEIKAEIDADAAFERLEDEVGDLLFVCVNLARKLSVDPERALNRANMKFVRRFNHIEKSLESNGQPIGEAGLEAMEALWLDAKMLERQGDGR</sequence>
<dbReference type="NCBIfam" id="TIGR00444">
    <property type="entry name" value="mazG"/>
    <property type="match status" value="1"/>
</dbReference>
<dbReference type="EMBL" id="CU459003">
    <property type="protein sequence ID" value="CAM76071.1"/>
    <property type="molecule type" value="Genomic_DNA"/>
</dbReference>
<comment type="catalytic activity">
    <reaction evidence="1">
        <text>ATP + H2O = AMP + diphosphate + H(+)</text>
        <dbReference type="Rhea" id="RHEA:14245"/>
        <dbReference type="ChEBI" id="CHEBI:15377"/>
        <dbReference type="ChEBI" id="CHEBI:15378"/>
        <dbReference type="ChEBI" id="CHEBI:30616"/>
        <dbReference type="ChEBI" id="CHEBI:33019"/>
        <dbReference type="ChEBI" id="CHEBI:456215"/>
        <dbReference type="EC" id="3.6.1.8"/>
    </reaction>
</comment>
<dbReference type="PANTHER" id="PTHR30522:SF0">
    <property type="entry name" value="NUCLEOSIDE TRIPHOSPHATE PYROPHOSPHOHYDROLASE"/>
    <property type="match status" value="1"/>
</dbReference>
<dbReference type="GO" id="GO:0046052">
    <property type="term" value="P:UTP catabolic process"/>
    <property type="evidence" value="ECO:0007669"/>
    <property type="project" value="TreeGrafter"/>
</dbReference>
<comment type="similarity">
    <text evidence="2">Belongs to the nucleoside triphosphate pyrophosphohydrolase family.</text>
</comment>
<dbReference type="GO" id="GO:0047693">
    <property type="term" value="F:ATP diphosphatase activity"/>
    <property type="evidence" value="ECO:0007669"/>
    <property type="project" value="UniProtKB-EC"/>
</dbReference>
<evidence type="ECO:0000256" key="2">
    <source>
        <dbReference type="ARBA" id="ARBA00061115"/>
    </source>
</evidence>
<dbReference type="GO" id="GO:0006950">
    <property type="term" value="P:response to stress"/>
    <property type="evidence" value="ECO:0007669"/>
    <property type="project" value="UniProtKB-ARBA"/>
</dbReference>
<gene>
    <name evidence="6" type="ORF">MGR_2226</name>
</gene>
<dbReference type="GO" id="GO:0046061">
    <property type="term" value="P:dATP catabolic process"/>
    <property type="evidence" value="ECO:0007669"/>
    <property type="project" value="TreeGrafter"/>
</dbReference>
<feature type="domain" description="NTP pyrophosphohydrolase MazG-like" evidence="5">
    <location>
        <begin position="185"/>
        <end position="248"/>
    </location>
</feature>
<dbReference type="InterPro" id="IPR048011">
    <property type="entry name" value="NTP-PPase_MazG-like_C"/>
</dbReference>
<dbReference type="FunFam" id="1.10.287.1080:FF:000003">
    <property type="entry name" value="Nucleoside triphosphate pyrophosphohydrolase"/>
    <property type="match status" value="1"/>
</dbReference>
<dbReference type="FunFam" id="1.10.287.1080:FF:000001">
    <property type="entry name" value="Nucleoside triphosphate pyrophosphohydrolase"/>
    <property type="match status" value="1"/>
</dbReference>
<proteinExistence type="inferred from homology"/>
<evidence type="ECO:0000259" key="5">
    <source>
        <dbReference type="Pfam" id="PF03819"/>
    </source>
</evidence>